<accession>A0ABS5FLT8</accession>
<sequence>MTMELSARQGNSNRPFGSWADDLAVAFVQLEPRRVADLPFRGAIVRQDANPIRVSRVTATKHRVLRLRSHIARSTDDLCFINLQLEGVGRYLQRGHVQICAPGDMALVDTTEPFEIANTHDFRLFCFAVPRHLVPSCLLGSPRLSLTATEMGRALSRTLVAYADLCLTSPFSSEIPALGGSHIVDLISQIPSTLEQVSSESIKVPVLLSMMIDHIDRHIVDPDLSAVALARQFHCSERYVHKLFSTTEQTVGEHINARRIQLCTRNLLDPGVRKTISEIAYAAGFRDISYFNHLFKRSLGMAPREFRRSMSATNT</sequence>
<evidence type="ECO:0000256" key="1">
    <source>
        <dbReference type="ARBA" id="ARBA00023015"/>
    </source>
</evidence>
<dbReference type="PANTHER" id="PTHR46796">
    <property type="entry name" value="HTH-TYPE TRANSCRIPTIONAL ACTIVATOR RHAS-RELATED"/>
    <property type="match status" value="1"/>
</dbReference>
<dbReference type="SUPFAM" id="SSF51215">
    <property type="entry name" value="Regulatory protein AraC"/>
    <property type="match status" value="1"/>
</dbReference>
<dbReference type="InterPro" id="IPR035418">
    <property type="entry name" value="AraC-bd_2"/>
</dbReference>
<dbReference type="Pfam" id="PF14525">
    <property type="entry name" value="AraC_binding_2"/>
    <property type="match status" value="1"/>
</dbReference>
<dbReference type="InterPro" id="IPR009057">
    <property type="entry name" value="Homeodomain-like_sf"/>
</dbReference>
<organism evidence="5 6">
    <name type="scientific">Bradyrhizobium jicamae</name>
    <dbReference type="NCBI Taxonomy" id="280332"/>
    <lineage>
        <taxon>Bacteria</taxon>
        <taxon>Pseudomonadati</taxon>
        <taxon>Pseudomonadota</taxon>
        <taxon>Alphaproteobacteria</taxon>
        <taxon>Hyphomicrobiales</taxon>
        <taxon>Nitrobacteraceae</taxon>
        <taxon>Bradyrhizobium</taxon>
    </lineage>
</organism>
<evidence type="ECO:0000256" key="2">
    <source>
        <dbReference type="ARBA" id="ARBA00023125"/>
    </source>
</evidence>
<keyword evidence="2" id="KW-0238">DNA-binding</keyword>
<proteinExistence type="predicted"/>
<dbReference type="InterPro" id="IPR037923">
    <property type="entry name" value="HTH-like"/>
</dbReference>
<dbReference type="Proteomes" id="UP001315278">
    <property type="component" value="Unassembled WGS sequence"/>
</dbReference>
<gene>
    <name evidence="5" type="ORF">JQ615_20325</name>
</gene>
<name>A0ABS5FLT8_9BRAD</name>
<evidence type="ECO:0000256" key="3">
    <source>
        <dbReference type="ARBA" id="ARBA00023163"/>
    </source>
</evidence>
<dbReference type="InterPro" id="IPR050204">
    <property type="entry name" value="AraC_XylS_family_regulators"/>
</dbReference>
<keyword evidence="3" id="KW-0804">Transcription</keyword>
<protein>
    <submittedName>
        <fullName evidence="5">Helix-turn-helix domain-containing protein</fullName>
    </submittedName>
</protein>
<dbReference type="SUPFAM" id="SSF46689">
    <property type="entry name" value="Homeodomain-like"/>
    <property type="match status" value="1"/>
</dbReference>
<dbReference type="EMBL" id="JAFCJH010000020">
    <property type="protein sequence ID" value="MBR0797735.1"/>
    <property type="molecule type" value="Genomic_DNA"/>
</dbReference>
<dbReference type="Pfam" id="PF12833">
    <property type="entry name" value="HTH_18"/>
    <property type="match status" value="1"/>
</dbReference>
<evidence type="ECO:0000313" key="5">
    <source>
        <dbReference type="EMBL" id="MBR0797735.1"/>
    </source>
</evidence>
<dbReference type="Gene3D" id="1.10.10.60">
    <property type="entry name" value="Homeodomain-like"/>
    <property type="match status" value="1"/>
</dbReference>
<dbReference type="InterPro" id="IPR020449">
    <property type="entry name" value="Tscrpt_reg_AraC-type_HTH"/>
</dbReference>
<dbReference type="SMART" id="SM00342">
    <property type="entry name" value="HTH_ARAC"/>
    <property type="match status" value="1"/>
</dbReference>
<keyword evidence="6" id="KW-1185">Reference proteome</keyword>
<reference evidence="6" key="1">
    <citation type="journal article" date="2021" name="ISME J.">
        <title>Evolutionary origin and ecological implication of a unique nif island in free-living Bradyrhizobium lineages.</title>
        <authorList>
            <person name="Tao J."/>
        </authorList>
    </citation>
    <scope>NUCLEOTIDE SEQUENCE [LARGE SCALE GENOMIC DNA]</scope>
    <source>
        <strain evidence="6">SZCCT0434</strain>
    </source>
</reference>
<keyword evidence="1" id="KW-0805">Transcription regulation</keyword>
<dbReference type="PANTHER" id="PTHR46796:SF6">
    <property type="entry name" value="ARAC SUBFAMILY"/>
    <property type="match status" value="1"/>
</dbReference>
<dbReference type="InterPro" id="IPR018060">
    <property type="entry name" value="HTH_AraC"/>
</dbReference>
<feature type="domain" description="HTH araC/xylS-type" evidence="4">
    <location>
        <begin position="209"/>
        <end position="309"/>
    </location>
</feature>
<comment type="caution">
    <text evidence="5">The sequence shown here is derived from an EMBL/GenBank/DDBJ whole genome shotgun (WGS) entry which is preliminary data.</text>
</comment>
<evidence type="ECO:0000313" key="6">
    <source>
        <dbReference type="Proteomes" id="UP001315278"/>
    </source>
</evidence>
<evidence type="ECO:0000259" key="4">
    <source>
        <dbReference type="PROSITE" id="PS01124"/>
    </source>
</evidence>
<dbReference type="PROSITE" id="PS01124">
    <property type="entry name" value="HTH_ARAC_FAMILY_2"/>
    <property type="match status" value="1"/>
</dbReference>
<dbReference type="PRINTS" id="PR00032">
    <property type="entry name" value="HTHARAC"/>
</dbReference>